<gene>
    <name evidence="4" type="ORF">LPT13_07955</name>
</gene>
<feature type="domain" description="PucR C-terminal helix-turn-helix" evidence="2">
    <location>
        <begin position="347"/>
        <end position="395"/>
    </location>
</feature>
<keyword evidence="5" id="KW-1185">Reference proteome</keyword>
<evidence type="ECO:0000313" key="4">
    <source>
        <dbReference type="EMBL" id="MCI2242280.1"/>
    </source>
</evidence>
<reference evidence="4" key="1">
    <citation type="submission" date="2021-11" db="EMBL/GenBank/DDBJ databases">
        <title>A Novel Adlercreutzia Species, isolated from a Allomyrina dichotoma larva feces.</title>
        <authorList>
            <person name="Suh M.K."/>
        </authorList>
    </citation>
    <scope>NUCLEOTIDE SEQUENCE</scope>
    <source>
        <strain evidence="4">JBNU-10</strain>
    </source>
</reference>
<protein>
    <submittedName>
        <fullName evidence="4">Helix-turn-helix domain-containing protein</fullName>
    </submittedName>
</protein>
<comment type="similarity">
    <text evidence="1">Belongs to the CdaR family.</text>
</comment>
<dbReference type="Pfam" id="PF17853">
    <property type="entry name" value="GGDEF_2"/>
    <property type="match status" value="1"/>
</dbReference>
<dbReference type="InterPro" id="IPR041522">
    <property type="entry name" value="CdaR_GGDEF"/>
</dbReference>
<sequence>MLQNGSYQHLIDCSEDILGNFISLTDLSFRLLGWTRGIMPDDEVSRRLVEKGYHDAETIEVFREHRLFDIWERQGGLTVYEESLTAQTESASYIFRMQGTYFVHVIMRFNRRARTAALMDTFDIFIAHLETLVRRDWRERRGGGPVYTRTLAGLLSGKLTESTAIGEELAVAGIRREASFTVLVFSPGDSSGRAAASERHYFMSRLEGEFPDEKIIEYGSTLVLVHQGVPTGDGGASPGEARADLLSRTSLFLNLHRGACGCSDIVDSAFDLRFAYQQACFALSRSAVPPRMPAEGAVPLVLPFDACYLDFLLFGREENRDLDLFCRMRGPVARIARDDEAEGSGNLEVIVTYLSYERRATQAAKALYLHRNSLLYRIDALQRRYELDLDSCAFRQAFLIEYDLMVRGGRG</sequence>
<dbReference type="InterPro" id="IPR025736">
    <property type="entry name" value="PucR_C-HTH_dom"/>
</dbReference>
<dbReference type="Gene3D" id="1.10.10.2840">
    <property type="entry name" value="PucR C-terminal helix-turn-helix domain"/>
    <property type="match status" value="1"/>
</dbReference>
<dbReference type="PANTHER" id="PTHR33744">
    <property type="entry name" value="CARBOHYDRATE DIACID REGULATOR"/>
    <property type="match status" value="1"/>
</dbReference>
<organism evidence="4 5">
    <name type="scientific">Adlercreutzia faecimuris</name>
    <dbReference type="NCBI Taxonomy" id="2897341"/>
    <lineage>
        <taxon>Bacteria</taxon>
        <taxon>Bacillati</taxon>
        <taxon>Actinomycetota</taxon>
        <taxon>Coriobacteriia</taxon>
        <taxon>Eggerthellales</taxon>
        <taxon>Eggerthellaceae</taxon>
        <taxon>Adlercreutzia</taxon>
    </lineage>
</organism>
<proteinExistence type="inferred from homology"/>
<dbReference type="InterPro" id="IPR051448">
    <property type="entry name" value="CdaR-like_regulators"/>
</dbReference>
<dbReference type="EMBL" id="JAJMLW010000003">
    <property type="protein sequence ID" value="MCI2242280.1"/>
    <property type="molecule type" value="Genomic_DNA"/>
</dbReference>
<dbReference type="Pfam" id="PF13556">
    <property type="entry name" value="HTH_30"/>
    <property type="match status" value="1"/>
</dbReference>
<evidence type="ECO:0000259" key="3">
    <source>
        <dbReference type="Pfam" id="PF17853"/>
    </source>
</evidence>
<comment type="caution">
    <text evidence="4">The sequence shown here is derived from an EMBL/GenBank/DDBJ whole genome shotgun (WGS) entry which is preliminary data.</text>
</comment>
<feature type="domain" description="CdaR GGDEF-like" evidence="3">
    <location>
        <begin position="162"/>
        <end position="283"/>
    </location>
</feature>
<dbReference type="Proteomes" id="UP001430755">
    <property type="component" value="Unassembled WGS sequence"/>
</dbReference>
<dbReference type="RefSeq" id="WP_242165380.1">
    <property type="nucleotide sequence ID" value="NZ_JAJMLW010000003.1"/>
</dbReference>
<evidence type="ECO:0000259" key="2">
    <source>
        <dbReference type="Pfam" id="PF13556"/>
    </source>
</evidence>
<dbReference type="InterPro" id="IPR042070">
    <property type="entry name" value="PucR_C-HTH_sf"/>
</dbReference>
<name>A0ABS9WIB3_9ACTN</name>
<evidence type="ECO:0000256" key="1">
    <source>
        <dbReference type="ARBA" id="ARBA00006754"/>
    </source>
</evidence>
<evidence type="ECO:0000313" key="5">
    <source>
        <dbReference type="Proteomes" id="UP001430755"/>
    </source>
</evidence>
<accession>A0ABS9WIB3</accession>